<dbReference type="AlphaFoldDB" id="A0A6J4SEH9"/>
<organism evidence="2">
    <name type="scientific">uncultured Rubrobacteraceae bacterium</name>
    <dbReference type="NCBI Taxonomy" id="349277"/>
    <lineage>
        <taxon>Bacteria</taxon>
        <taxon>Bacillati</taxon>
        <taxon>Actinomycetota</taxon>
        <taxon>Rubrobacteria</taxon>
        <taxon>Rubrobacterales</taxon>
        <taxon>Rubrobacteraceae</taxon>
        <taxon>environmental samples</taxon>
    </lineage>
</organism>
<sequence length="232" mass="26084">MPRESFQHELDRLVQEIVSLGREVEGTLDDMANAMDGYDAEVARRDLGVDSRYKGRGAELDEECMILQARQAPVARDLRLIYTIQAVTNHMVRAGTLGEHICRAIVETSECERDPDLHTAILEMGRAARDLFGQGLDVFEHRDIERARDLEAGDDKVDLLYSEAMNLVANPAAGGSGAPEWRARAALMVHYLERIADHGVDIGERTVFLVTGERMESAMRQYRDRDLNVDED</sequence>
<dbReference type="PANTHER" id="PTHR42930">
    <property type="entry name" value="PHOSPHATE-SPECIFIC TRANSPORT SYSTEM ACCESSORY PROTEIN PHOU"/>
    <property type="match status" value="1"/>
</dbReference>
<dbReference type="InterPro" id="IPR028366">
    <property type="entry name" value="PhoU"/>
</dbReference>
<dbReference type="SUPFAM" id="SSF109755">
    <property type="entry name" value="PhoU-like"/>
    <property type="match status" value="1"/>
</dbReference>
<accession>A0A6J4SEH9</accession>
<dbReference type="GO" id="GO:0030643">
    <property type="term" value="P:intracellular phosphate ion homeostasis"/>
    <property type="evidence" value="ECO:0007669"/>
    <property type="project" value="InterPro"/>
</dbReference>
<dbReference type="EMBL" id="CADCVI010000230">
    <property type="protein sequence ID" value="CAA9491438.1"/>
    <property type="molecule type" value="Genomic_DNA"/>
</dbReference>
<proteinExistence type="predicted"/>
<name>A0A6J4SEH9_9ACTN</name>
<dbReference type="InterPro" id="IPR026022">
    <property type="entry name" value="PhoU_dom"/>
</dbReference>
<reference evidence="2" key="1">
    <citation type="submission" date="2020-02" db="EMBL/GenBank/DDBJ databases">
        <authorList>
            <person name="Meier V. D."/>
        </authorList>
    </citation>
    <scope>NUCLEOTIDE SEQUENCE</scope>
    <source>
        <strain evidence="2">AVDCRST_MAG25</strain>
    </source>
</reference>
<feature type="domain" description="PhoU" evidence="1">
    <location>
        <begin position="121"/>
        <end position="206"/>
    </location>
</feature>
<dbReference type="PANTHER" id="PTHR42930:SF3">
    <property type="entry name" value="PHOSPHATE-SPECIFIC TRANSPORT SYSTEM ACCESSORY PROTEIN PHOU"/>
    <property type="match status" value="1"/>
</dbReference>
<feature type="domain" description="PhoU" evidence="1">
    <location>
        <begin position="18"/>
        <end position="104"/>
    </location>
</feature>
<evidence type="ECO:0000259" key="1">
    <source>
        <dbReference type="Pfam" id="PF01895"/>
    </source>
</evidence>
<evidence type="ECO:0000313" key="2">
    <source>
        <dbReference type="EMBL" id="CAA9491438.1"/>
    </source>
</evidence>
<dbReference type="Gene3D" id="1.20.58.220">
    <property type="entry name" value="Phosphate transport system protein phou homolog 2, domain 2"/>
    <property type="match status" value="1"/>
</dbReference>
<protein>
    <submittedName>
        <fullName evidence="2">Phosphate transport system regulatory protein PhoU</fullName>
    </submittedName>
</protein>
<dbReference type="GO" id="GO:0045936">
    <property type="term" value="P:negative regulation of phosphate metabolic process"/>
    <property type="evidence" value="ECO:0007669"/>
    <property type="project" value="InterPro"/>
</dbReference>
<gene>
    <name evidence="2" type="ORF">AVDCRST_MAG25-3382</name>
</gene>
<dbReference type="Pfam" id="PF01895">
    <property type="entry name" value="PhoU"/>
    <property type="match status" value="2"/>
</dbReference>
<dbReference type="InterPro" id="IPR038078">
    <property type="entry name" value="PhoU-like_sf"/>
</dbReference>